<feature type="compositionally biased region" description="Basic and acidic residues" evidence="1">
    <location>
        <begin position="179"/>
        <end position="192"/>
    </location>
</feature>
<feature type="region of interest" description="Disordered" evidence="1">
    <location>
        <begin position="1"/>
        <end position="93"/>
    </location>
</feature>
<feature type="compositionally biased region" description="Basic residues" evidence="1">
    <location>
        <begin position="230"/>
        <end position="248"/>
    </location>
</feature>
<feature type="compositionally biased region" description="Acidic residues" evidence="1">
    <location>
        <begin position="54"/>
        <end position="73"/>
    </location>
</feature>
<dbReference type="AlphaFoldDB" id="A0A7S0VD37"/>
<accession>A0A7S0VD37</accession>
<dbReference type="InterPro" id="IPR036236">
    <property type="entry name" value="Znf_C2H2_sf"/>
</dbReference>
<feature type="compositionally biased region" description="Acidic residues" evidence="1">
    <location>
        <begin position="18"/>
        <end position="30"/>
    </location>
</feature>
<sequence length="261" mass="29347">MFKRRDWKYVNQRSGQDIDSDSDSDSDSEASDGSQEVKERLISESESEKTSSENESDQDNDNQNESEEGSEEETFARTFDDFSDPDDDDEGTALDVIKAWESDDPLASKFKGIPLRCVACKSLLLNNIAYKQHVSSKKHLTKSKSWMAEQTRFRKGKTPATCILVAAVCDADGSLKVEDAETHEERASRIREQLATSEAATKAEKKAKKKAEVLAKKRHRSGVDEEDGGKKKRKRKGKKLGKNQRLLKRREAEIAAQEKAN</sequence>
<organism evidence="2">
    <name type="scientific">Polytomella parva</name>
    <dbReference type="NCBI Taxonomy" id="51329"/>
    <lineage>
        <taxon>Eukaryota</taxon>
        <taxon>Viridiplantae</taxon>
        <taxon>Chlorophyta</taxon>
        <taxon>core chlorophytes</taxon>
        <taxon>Chlorophyceae</taxon>
        <taxon>CS clade</taxon>
        <taxon>Chlamydomonadales</taxon>
        <taxon>Chlamydomonadaceae</taxon>
        <taxon>Polytomella</taxon>
    </lineage>
</organism>
<reference evidence="2" key="1">
    <citation type="submission" date="2021-01" db="EMBL/GenBank/DDBJ databases">
        <authorList>
            <person name="Corre E."/>
            <person name="Pelletier E."/>
            <person name="Niang G."/>
            <person name="Scheremetjew M."/>
            <person name="Finn R."/>
            <person name="Kale V."/>
            <person name="Holt S."/>
            <person name="Cochrane G."/>
            <person name="Meng A."/>
            <person name="Brown T."/>
            <person name="Cohen L."/>
        </authorList>
    </citation>
    <scope>NUCLEOTIDE SEQUENCE</scope>
    <source>
        <strain evidence="2">SAG 63-3</strain>
    </source>
</reference>
<evidence type="ECO:0008006" key="3">
    <source>
        <dbReference type="Google" id="ProtNLM"/>
    </source>
</evidence>
<feature type="compositionally biased region" description="Acidic residues" evidence="1">
    <location>
        <begin position="81"/>
        <end position="92"/>
    </location>
</feature>
<evidence type="ECO:0000313" key="2">
    <source>
        <dbReference type="EMBL" id="CAD8785721.1"/>
    </source>
</evidence>
<proteinExistence type="predicted"/>
<name>A0A7S0VD37_9CHLO</name>
<gene>
    <name evidence="2" type="ORF">PPAR00522_LOCUS17966</name>
</gene>
<dbReference type="SUPFAM" id="SSF57667">
    <property type="entry name" value="beta-beta-alpha zinc fingers"/>
    <property type="match status" value="1"/>
</dbReference>
<feature type="region of interest" description="Disordered" evidence="1">
    <location>
        <begin position="179"/>
        <end position="261"/>
    </location>
</feature>
<protein>
    <recommendedName>
        <fullName evidence="3">U1-type domain-containing protein</fullName>
    </recommendedName>
</protein>
<feature type="compositionally biased region" description="Basic and acidic residues" evidence="1">
    <location>
        <begin position="35"/>
        <end position="52"/>
    </location>
</feature>
<evidence type="ECO:0000256" key="1">
    <source>
        <dbReference type="SAM" id="MobiDB-lite"/>
    </source>
</evidence>
<dbReference type="EMBL" id="HBFM01027777">
    <property type="protein sequence ID" value="CAD8785721.1"/>
    <property type="molecule type" value="Transcribed_RNA"/>
</dbReference>